<dbReference type="PANTHER" id="PTHR42923">
    <property type="entry name" value="PROTOPORPHYRINOGEN OXIDASE"/>
    <property type="match status" value="1"/>
</dbReference>
<protein>
    <recommendedName>
        <fullName evidence="1">Amine oxidase domain-containing protein</fullName>
    </recommendedName>
</protein>
<dbReference type="PRINTS" id="PR00419">
    <property type="entry name" value="ADXRDTASE"/>
</dbReference>
<dbReference type="PANTHER" id="PTHR42923:SF46">
    <property type="entry name" value="AMINE OXIDASE"/>
    <property type="match status" value="1"/>
</dbReference>
<gene>
    <name evidence="2" type="ORF">A2617_01170</name>
</gene>
<comment type="caution">
    <text evidence="2">The sequence shown here is derived from an EMBL/GenBank/DDBJ whole genome shotgun (WGS) entry which is preliminary data.</text>
</comment>
<accession>A0A1F5N009</accession>
<dbReference type="Gene3D" id="3.50.50.60">
    <property type="entry name" value="FAD/NAD(P)-binding domain"/>
    <property type="match status" value="2"/>
</dbReference>
<dbReference type="NCBIfam" id="NF005560">
    <property type="entry name" value="PRK07233.1"/>
    <property type="match status" value="1"/>
</dbReference>
<dbReference type="InterPro" id="IPR036188">
    <property type="entry name" value="FAD/NAD-bd_sf"/>
</dbReference>
<dbReference type="Pfam" id="PF01593">
    <property type="entry name" value="Amino_oxidase"/>
    <property type="match status" value="1"/>
</dbReference>
<proteinExistence type="predicted"/>
<dbReference type="AlphaFoldDB" id="A0A1F5N009"/>
<dbReference type="InterPro" id="IPR002937">
    <property type="entry name" value="Amino_oxidase"/>
</dbReference>
<dbReference type="Proteomes" id="UP000177135">
    <property type="component" value="Unassembled WGS sequence"/>
</dbReference>
<dbReference type="InterPro" id="IPR050464">
    <property type="entry name" value="Zeta_carotene_desat/Oxidored"/>
</dbReference>
<organism evidence="2 3">
    <name type="scientific">Candidatus Daviesbacteria bacterium RIFOXYD1_FULL_41_10</name>
    <dbReference type="NCBI Taxonomy" id="1797801"/>
    <lineage>
        <taxon>Bacteria</taxon>
        <taxon>Candidatus Daviesiibacteriota</taxon>
    </lineage>
</organism>
<reference evidence="2 3" key="1">
    <citation type="journal article" date="2016" name="Nat. Commun.">
        <title>Thousands of microbial genomes shed light on interconnected biogeochemical processes in an aquifer system.</title>
        <authorList>
            <person name="Anantharaman K."/>
            <person name="Brown C.T."/>
            <person name="Hug L.A."/>
            <person name="Sharon I."/>
            <person name="Castelle C.J."/>
            <person name="Probst A.J."/>
            <person name="Thomas B.C."/>
            <person name="Singh A."/>
            <person name="Wilkins M.J."/>
            <person name="Karaoz U."/>
            <person name="Brodie E.L."/>
            <person name="Williams K.H."/>
            <person name="Hubbard S.S."/>
            <person name="Banfield J.F."/>
        </authorList>
    </citation>
    <scope>NUCLEOTIDE SEQUENCE [LARGE SCALE GENOMIC DNA]</scope>
</reference>
<dbReference type="EMBL" id="MFEC01000026">
    <property type="protein sequence ID" value="OGE70976.1"/>
    <property type="molecule type" value="Genomic_DNA"/>
</dbReference>
<evidence type="ECO:0000313" key="3">
    <source>
        <dbReference type="Proteomes" id="UP000177135"/>
    </source>
</evidence>
<evidence type="ECO:0000259" key="1">
    <source>
        <dbReference type="Pfam" id="PF01593"/>
    </source>
</evidence>
<evidence type="ECO:0000313" key="2">
    <source>
        <dbReference type="EMBL" id="OGE70976.1"/>
    </source>
</evidence>
<sequence>MKIAVIGAGFTGLGAALKLQELGHKVVLFEKADRVGGLAAGFKKPGWDWYLDEAYHHCFISDKTILKMAEKLGQKMIKIKPETNIYIKGEILPIDSPLALLKFPHLPIIDRLRMGFVICYLKYLSRLSGLEGKLALPWLQKTMGKKSTDLIWEPLFRGKFGRFKNDISLTWFWGRIKKRSPVLCYPEGGYQNFTEKIVQRIKKLGGQILLKSEILAISQEPLAISYQTNDKRLKTASFDKVIVTTPTPIFLKIAKGLPKDYIRKLSSIPHLFAQNLILELNKPFLQSSYWLNINDPKSPFLLLAEHTNFMSSKHYGGAHILYIGNYLPAGHPYLKKSARELLQIFEPYLKKINPDYTLNTSRCTLSTLPFAQPVVTVDYLSKIPSFETPIKNIFLANMDMVYPWDRETNYALEMGEKIAEIIDREN</sequence>
<feature type="domain" description="Amine oxidase" evidence="1">
    <location>
        <begin position="10"/>
        <end position="399"/>
    </location>
</feature>
<name>A0A1F5N009_9BACT</name>
<dbReference type="SUPFAM" id="SSF51905">
    <property type="entry name" value="FAD/NAD(P)-binding domain"/>
    <property type="match status" value="1"/>
</dbReference>
<dbReference type="GO" id="GO:0016491">
    <property type="term" value="F:oxidoreductase activity"/>
    <property type="evidence" value="ECO:0007669"/>
    <property type="project" value="InterPro"/>
</dbReference>